<feature type="transmembrane region" description="Helical" evidence="12">
    <location>
        <begin position="807"/>
        <end position="825"/>
    </location>
</feature>
<dbReference type="EMBL" id="GG685476">
    <property type="protein sequence ID" value="EEQ99611.1"/>
    <property type="molecule type" value="Genomic_DNA"/>
</dbReference>
<dbReference type="InterPro" id="IPR011701">
    <property type="entry name" value="MFS"/>
</dbReference>
<dbReference type="GO" id="GO:0022857">
    <property type="term" value="F:transmembrane transporter activity"/>
    <property type="evidence" value="ECO:0007669"/>
    <property type="project" value="InterPro"/>
</dbReference>
<keyword evidence="9" id="KW-0443">Lipid metabolism</keyword>
<gene>
    <name evidence="14" type="ORF">Pmar_PMAR010873</name>
</gene>
<dbReference type="OrthoDB" id="446239at2759"/>
<dbReference type="GO" id="GO:0005789">
    <property type="term" value="C:endoplasmic reticulum membrane"/>
    <property type="evidence" value="ECO:0007669"/>
    <property type="project" value="TreeGrafter"/>
</dbReference>
<sequence length="1026" mass="114458">MAPNIEEEEDEEYCKLGFYSRLRYRLRTDPRRVADLGMVFSSVLVEWIGATLMAPITPWYVKKLAPDMGQGTAASVLMSSYNIGMFVTSLFTGPLSDRVGRRPLFLIALLLYTGAQFADANAWDLASLAGFRALEGVLAGTRPVIVAYLTDVSDNDDMKLYGVIMGIFVVVGQLLGPVIGEEAIAFGAAMIGANSSKSFRVRKMWLTDTNSEHEYKVMLTPLNPSASVESGGGDWQRAQVLASKGHKLSWKKAVKLHVPFDLKLSIFEDDNLLETMNITGVESAVPKQQLRRKEIIDAAMAADPTLELPSLADLPTVELKFESDSSGIVRMNKAQAIFETLRNQTVKPKAPKVVPKETNSTNDASGAANATETPGVDNSTDTNSTKTGTAPAAADGDEAEQQPTWKMVKSKAFVTLSQKVVEQGYPRPMDGEEISKAIRRRKALDKRDQRVKDTESARNDFEAYIYSSRERLGGDDEMVNKVTTEDMRTGIMKTLSESEDWLYEDGFDAQLEEYTKRLDSLKKAVMPILFRADEVELRADLPEWVSRKVEGIRKVLENVGKPAPTQPPKDETAESEKIREMIRNITRDNATYDASKLEKMNTNELLTEYIDLLKAEQGDESKEEGKEGEKSGDSEAAGKYLAASHKRKSHGAASGEEGRGQMFRQMGNFFYFFSLTIPESIVHLADPAAETNSATNNENEYMDQSLARVESQAAYANMNNSSKARTYFARVLKKSRIEWEVFKVAWPWIVIGIIFQILHDWAHNWVYYLSGKYGVYGGPENALVDFGHMAFPDIDTLTVSPAPENPVLYTCMFLAVAFVVIAPIFGDRDDFTLIGAIWRVLNVCDFTILFRCISFLVTILPAPAPHCQEAPPPNAPLEPFFSPPTSAGQVLSGFDVQNGCGDLVFSSHMMYCLLATLVVTHYSRSLVLMVIEWLLCCALVCLILAQRSHYTLDVWVSWYTVPMVWICFYHFFPNDPVKHIAFWKDQPQHVYLPRQAEVPKEERASTSFGTPTAIIWPGIGPNMTRE</sequence>
<keyword evidence="4 12" id="KW-0812">Transmembrane</keyword>
<organism evidence="15">
    <name type="scientific">Perkinsus marinus (strain ATCC 50983 / TXsc)</name>
    <dbReference type="NCBI Taxonomy" id="423536"/>
    <lineage>
        <taxon>Eukaryota</taxon>
        <taxon>Sar</taxon>
        <taxon>Alveolata</taxon>
        <taxon>Perkinsozoa</taxon>
        <taxon>Perkinsea</taxon>
        <taxon>Perkinsida</taxon>
        <taxon>Perkinsidae</taxon>
        <taxon>Perkinsus</taxon>
    </lineage>
</organism>
<reference evidence="14 15" key="1">
    <citation type="submission" date="2008-07" db="EMBL/GenBank/DDBJ databases">
        <authorList>
            <person name="El-Sayed N."/>
            <person name="Caler E."/>
            <person name="Inman J."/>
            <person name="Amedeo P."/>
            <person name="Hass B."/>
            <person name="Wortman J."/>
        </authorList>
    </citation>
    <scope>NUCLEOTIDE SEQUENCE [LARGE SCALE GENOMIC DNA]</scope>
    <source>
        <strain evidence="15">ATCC 50983 / TXsc</strain>
    </source>
</reference>
<dbReference type="InterPro" id="IPR013126">
    <property type="entry name" value="Hsp_70_fam"/>
</dbReference>
<keyword evidence="5" id="KW-0547">Nucleotide-binding</keyword>
<keyword evidence="15" id="KW-1185">Reference proteome</keyword>
<dbReference type="InterPro" id="IPR029048">
    <property type="entry name" value="HSP70_C_sf"/>
</dbReference>
<keyword evidence="7" id="KW-0746">Sphingolipid metabolism</keyword>
<dbReference type="Gene3D" id="1.20.1270.10">
    <property type="match status" value="1"/>
</dbReference>
<dbReference type="InterPro" id="IPR036259">
    <property type="entry name" value="MFS_trans_sf"/>
</dbReference>
<dbReference type="Pfam" id="PF14360">
    <property type="entry name" value="PAP2_C"/>
    <property type="match status" value="1"/>
</dbReference>
<evidence type="ECO:0000256" key="8">
    <source>
        <dbReference type="ARBA" id="ARBA00022989"/>
    </source>
</evidence>
<feature type="region of interest" description="Disordered" evidence="11">
    <location>
        <begin position="347"/>
        <end position="403"/>
    </location>
</feature>
<dbReference type="GO" id="GO:0047493">
    <property type="term" value="F:ceramide cholinephosphotransferase activity"/>
    <property type="evidence" value="ECO:0007669"/>
    <property type="project" value="TreeGrafter"/>
</dbReference>
<evidence type="ECO:0000256" key="4">
    <source>
        <dbReference type="ARBA" id="ARBA00022692"/>
    </source>
</evidence>
<dbReference type="Pfam" id="PF07690">
    <property type="entry name" value="MFS_1"/>
    <property type="match status" value="1"/>
</dbReference>
<evidence type="ECO:0000259" key="13">
    <source>
        <dbReference type="Pfam" id="PF14360"/>
    </source>
</evidence>
<feature type="transmembrane region" description="Helical" evidence="12">
    <location>
        <begin position="160"/>
        <end position="193"/>
    </location>
</feature>
<dbReference type="GO" id="GO:0005524">
    <property type="term" value="F:ATP binding"/>
    <property type="evidence" value="ECO:0007669"/>
    <property type="project" value="UniProtKB-KW"/>
</dbReference>
<evidence type="ECO:0000256" key="1">
    <source>
        <dbReference type="ARBA" id="ARBA00004141"/>
    </source>
</evidence>
<evidence type="ECO:0000313" key="15">
    <source>
        <dbReference type="Proteomes" id="UP000007800"/>
    </source>
</evidence>
<keyword evidence="6" id="KW-0067">ATP-binding</keyword>
<dbReference type="GO" id="GO:0005886">
    <property type="term" value="C:plasma membrane"/>
    <property type="evidence" value="ECO:0007669"/>
    <property type="project" value="TreeGrafter"/>
</dbReference>
<comment type="subcellular location">
    <subcellularLocation>
        <location evidence="1">Membrane</location>
        <topology evidence="1">Multi-pass membrane protein</topology>
    </subcellularLocation>
</comment>
<feature type="transmembrane region" description="Helical" evidence="12">
    <location>
        <begin position="952"/>
        <end position="972"/>
    </location>
</feature>
<feature type="transmembrane region" description="Helical" evidence="12">
    <location>
        <begin position="837"/>
        <end position="860"/>
    </location>
</feature>
<evidence type="ECO:0000256" key="2">
    <source>
        <dbReference type="ARBA" id="ARBA00005441"/>
    </source>
</evidence>
<accession>C5LU78</accession>
<feature type="compositionally biased region" description="Basic and acidic residues" evidence="11">
    <location>
        <begin position="616"/>
        <end position="633"/>
    </location>
</feature>
<dbReference type="InterPro" id="IPR045221">
    <property type="entry name" value="Sphingomyelin_synth-like"/>
</dbReference>
<evidence type="ECO:0000256" key="9">
    <source>
        <dbReference type="ARBA" id="ARBA00023098"/>
    </source>
</evidence>
<dbReference type="Gene3D" id="1.20.1250.20">
    <property type="entry name" value="MFS general substrate transporter like domains"/>
    <property type="match status" value="1"/>
</dbReference>
<dbReference type="GeneID" id="9051375"/>
<dbReference type="InParanoid" id="C5LU78"/>
<keyword evidence="3" id="KW-0808">Transferase</keyword>
<feature type="domain" description="Sphingomyelin synthase-like" evidence="13">
    <location>
        <begin position="899"/>
        <end position="970"/>
    </location>
</feature>
<protein>
    <submittedName>
        <fullName evidence="14">Heat shock protein 70kD, putative</fullName>
    </submittedName>
</protein>
<comment type="similarity">
    <text evidence="2">Belongs to the sphingomyelin synthase family.</text>
</comment>
<dbReference type="GO" id="GO:0033188">
    <property type="term" value="F:sphingomyelin synthase activity"/>
    <property type="evidence" value="ECO:0007669"/>
    <property type="project" value="TreeGrafter"/>
</dbReference>
<dbReference type="FunFam" id="1.20.1270.10:FF:000002">
    <property type="entry name" value="Heat shock 70 kDa protein 4"/>
    <property type="match status" value="1"/>
</dbReference>
<evidence type="ECO:0000256" key="5">
    <source>
        <dbReference type="ARBA" id="ARBA00022741"/>
    </source>
</evidence>
<evidence type="ECO:0000256" key="12">
    <source>
        <dbReference type="SAM" id="Phobius"/>
    </source>
</evidence>
<dbReference type="SUPFAM" id="SSF103473">
    <property type="entry name" value="MFS general substrate transporter"/>
    <property type="match status" value="1"/>
</dbReference>
<dbReference type="GO" id="GO:0000139">
    <property type="term" value="C:Golgi membrane"/>
    <property type="evidence" value="ECO:0007669"/>
    <property type="project" value="TreeGrafter"/>
</dbReference>
<feature type="transmembrane region" description="Helical" evidence="12">
    <location>
        <begin position="33"/>
        <end position="61"/>
    </location>
</feature>
<feature type="transmembrane region" description="Helical" evidence="12">
    <location>
        <begin position="926"/>
        <end position="945"/>
    </location>
</feature>
<dbReference type="GO" id="GO:0140662">
    <property type="term" value="F:ATP-dependent protein folding chaperone"/>
    <property type="evidence" value="ECO:0007669"/>
    <property type="project" value="InterPro"/>
</dbReference>
<proteinExistence type="inferred from homology"/>
<dbReference type="PANTHER" id="PTHR21290">
    <property type="entry name" value="SPHINGOMYELIN SYNTHETASE"/>
    <property type="match status" value="1"/>
</dbReference>
<feature type="transmembrane region" description="Helical" evidence="12">
    <location>
        <begin position="73"/>
        <end position="92"/>
    </location>
</feature>
<feature type="compositionally biased region" description="Polar residues" evidence="11">
    <location>
        <begin position="357"/>
        <end position="388"/>
    </location>
</feature>
<dbReference type="RefSeq" id="XP_002766894.1">
    <property type="nucleotide sequence ID" value="XM_002766848.1"/>
</dbReference>
<keyword evidence="8 12" id="KW-1133">Transmembrane helix</keyword>
<dbReference type="AlphaFoldDB" id="C5LU78"/>
<evidence type="ECO:0000256" key="6">
    <source>
        <dbReference type="ARBA" id="ARBA00022840"/>
    </source>
</evidence>
<dbReference type="PANTHER" id="PTHR21290:SF62">
    <property type="entry name" value="PHOSPHATIDYLINOSITOL:CERAMIDE INOSITOLPHOSPHOTRANSFERASE 1-RELATED"/>
    <property type="match status" value="1"/>
</dbReference>
<dbReference type="Pfam" id="PF00012">
    <property type="entry name" value="HSP70"/>
    <property type="match status" value="1"/>
</dbReference>
<dbReference type="SUPFAM" id="SSF100934">
    <property type="entry name" value="Heat shock protein 70kD (HSP70), C-terminal subdomain"/>
    <property type="match status" value="1"/>
</dbReference>
<evidence type="ECO:0000256" key="3">
    <source>
        <dbReference type="ARBA" id="ARBA00022679"/>
    </source>
</evidence>
<evidence type="ECO:0000256" key="11">
    <source>
        <dbReference type="SAM" id="MobiDB-lite"/>
    </source>
</evidence>
<evidence type="ECO:0000256" key="10">
    <source>
        <dbReference type="ARBA" id="ARBA00023136"/>
    </source>
</evidence>
<evidence type="ECO:0000313" key="14">
    <source>
        <dbReference type="EMBL" id="EEQ99611.1"/>
    </source>
</evidence>
<keyword evidence="10 12" id="KW-0472">Membrane</keyword>
<dbReference type="Proteomes" id="UP000007800">
    <property type="component" value="Unassembled WGS sequence"/>
</dbReference>
<feature type="region of interest" description="Disordered" evidence="11">
    <location>
        <begin position="616"/>
        <end position="657"/>
    </location>
</feature>
<dbReference type="InterPro" id="IPR025749">
    <property type="entry name" value="Sphingomyelin_synth-like_dom"/>
</dbReference>
<name>C5LU78_PERM5</name>
<dbReference type="GO" id="GO:0046513">
    <property type="term" value="P:ceramide biosynthetic process"/>
    <property type="evidence" value="ECO:0007669"/>
    <property type="project" value="TreeGrafter"/>
</dbReference>
<keyword evidence="14" id="KW-0346">Stress response</keyword>
<evidence type="ECO:0000256" key="7">
    <source>
        <dbReference type="ARBA" id="ARBA00022919"/>
    </source>
</evidence>